<dbReference type="GO" id="GO:0004514">
    <property type="term" value="F:nicotinate-nucleotide diphosphorylase (carboxylating) activity"/>
    <property type="evidence" value="ECO:0007669"/>
    <property type="project" value="UniProtKB-EC"/>
</dbReference>
<dbReference type="InterPro" id="IPR002638">
    <property type="entry name" value="Quinolinate_PRibosylTrfase_C"/>
</dbReference>
<gene>
    <name evidence="14" type="ORF">HHU10_01895</name>
</gene>
<evidence type="ECO:0000313" key="14">
    <source>
        <dbReference type="EMBL" id="NMD54372.1"/>
    </source>
</evidence>
<feature type="region of interest" description="Disordered" evidence="11">
    <location>
        <begin position="1"/>
        <end position="43"/>
    </location>
</feature>
<evidence type="ECO:0000256" key="5">
    <source>
        <dbReference type="ARBA" id="ARBA00022642"/>
    </source>
</evidence>
<comment type="similarity">
    <text evidence="3 10">Belongs to the NadC/ModD family.</text>
</comment>
<name>A0ABX1L853_9ACTN</name>
<comment type="function">
    <text evidence="1">Involved in the catabolism of quinolinic acid (QA).</text>
</comment>
<dbReference type="InterPro" id="IPR037128">
    <property type="entry name" value="Quinolinate_PRibosylTase_N_sf"/>
</dbReference>
<evidence type="ECO:0000256" key="9">
    <source>
        <dbReference type="ARBA" id="ARBA00047445"/>
    </source>
</evidence>
<keyword evidence="5" id="KW-0662">Pyridine nucleotide biosynthesis</keyword>
<dbReference type="Gene3D" id="3.20.20.70">
    <property type="entry name" value="Aldolase class I"/>
    <property type="match status" value="1"/>
</dbReference>
<evidence type="ECO:0000256" key="8">
    <source>
        <dbReference type="ARBA" id="ARBA00033102"/>
    </source>
</evidence>
<dbReference type="Pfam" id="PF02749">
    <property type="entry name" value="QRPTase_N"/>
    <property type="match status" value="1"/>
</dbReference>
<evidence type="ECO:0000256" key="10">
    <source>
        <dbReference type="PIRNR" id="PIRNR006250"/>
    </source>
</evidence>
<dbReference type="Gene3D" id="3.90.1170.20">
    <property type="entry name" value="Quinolinate phosphoribosyl transferase, N-terminal domain"/>
    <property type="match status" value="1"/>
</dbReference>
<evidence type="ECO:0000256" key="4">
    <source>
        <dbReference type="ARBA" id="ARBA00011944"/>
    </source>
</evidence>
<dbReference type="PANTHER" id="PTHR32179:SF3">
    <property type="entry name" value="NICOTINATE-NUCLEOTIDE PYROPHOSPHORYLASE [CARBOXYLATING]"/>
    <property type="match status" value="1"/>
</dbReference>
<dbReference type="InterPro" id="IPR004393">
    <property type="entry name" value="NadC"/>
</dbReference>
<feature type="domain" description="Quinolinate phosphoribosyl transferase N-terminal" evidence="13">
    <location>
        <begin position="74"/>
        <end position="161"/>
    </location>
</feature>
<accession>A0ABX1L853</accession>
<comment type="pathway">
    <text evidence="2">Cofactor biosynthesis; NAD(+) biosynthesis; nicotinate D-ribonucleotide from quinolinate: step 1/1.</text>
</comment>
<evidence type="ECO:0000256" key="6">
    <source>
        <dbReference type="ARBA" id="ARBA00022676"/>
    </source>
</evidence>
<dbReference type="SUPFAM" id="SSF51690">
    <property type="entry name" value="Nicotinate/Quinolinate PRTase C-terminal domain-like"/>
    <property type="match status" value="1"/>
</dbReference>
<keyword evidence="7 10" id="KW-0808">Transferase</keyword>
<dbReference type="InterPro" id="IPR013785">
    <property type="entry name" value="Aldolase_TIM"/>
</dbReference>
<evidence type="ECO:0000256" key="1">
    <source>
        <dbReference type="ARBA" id="ARBA00003237"/>
    </source>
</evidence>
<comment type="caution">
    <text evidence="14">The sequence shown here is derived from an EMBL/GenBank/DDBJ whole genome shotgun (WGS) entry which is preliminary data.</text>
</comment>
<evidence type="ECO:0000256" key="7">
    <source>
        <dbReference type="ARBA" id="ARBA00022679"/>
    </source>
</evidence>
<dbReference type="CDD" id="cd01572">
    <property type="entry name" value="QPRTase"/>
    <property type="match status" value="1"/>
</dbReference>
<proteinExistence type="inferred from homology"/>
<comment type="catalytic activity">
    <reaction evidence="9">
        <text>nicotinate beta-D-ribonucleotide + CO2 + diphosphate = quinolinate + 5-phospho-alpha-D-ribose 1-diphosphate + 2 H(+)</text>
        <dbReference type="Rhea" id="RHEA:12733"/>
        <dbReference type="ChEBI" id="CHEBI:15378"/>
        <dbReference type="ChEBI" id="CHEBI:16526"/>
        <dbReference type="ChEBI" id="CHEBI:29959"/>
        <dbReference type="ChEBI" id="CHEBI:33019"/>
        <dbReference type="ChEBI" id="CHEBI:57502"/>
        <dbReference type="ChEBI" id="CHEBI:58017"/>
        <dbReference type="EC" id="2.4.2.19"/>
    </reaction>
</comment>
<dbReference type="Proteomes" id="UP000556611">
    <property type="component" value="Unassembled WGS sequence"/>
</dbReference>
<keyword evidence="6 10" id="KW-0328">Glycosyltransferase</keyword>
<dbReference type="Pfam" id="PF01729">
    <property type="entry name" value="QRPTase_C"/>
    <property type="match status" value="1"/>
</dbReference>
<keyword evidence="15" id="KW-1185">Reference proteome</keyword>
<evidence type="ECO:0000313" key="15">
    <source>
        <dbReference type="Proteomes" id="UP000556611"/>
    </source>
</evidence>
<dbReference type="EC" id="2.4.2.19" evidence="4"/>
<dbReference type="InterPro" id="IPR022412">
    <property type="entry name" value="Quinolinate_PRibosylTrfase_N"/>
</dbReference>
<evidence type="ECO:0000259" key="13">
    <source>
        <dbReference type="Pfam" id="PF02749"/>
    </source>
</evidence>
<feature type="domain" description="Quinolinate phosphoribosyl transferase C-terminal" evidence="12">
    <location>
        <begin position="163"/>
        <end position="330"/>
    </location>
</feature>
<dbReference type="SUPFAM" id="SSF54675">
    <property type="entry name" value="Nicotinate/Quinolinate PRTase N-terminal domain-like"/>
    <property type="match status" value="1"/>
</dbReference>
<organism evidence="14 15">
    <name type="scientific">Tsukamurella columbiensis</name>
    <dbReference type="NCBI Taxonomy" id="128509"/>
    <lineage>
        <taxon>Bacteria</taxon>
        <taxon>Bacillati</taxon>
        <taxon>Actinomycetota</taxon>
        <taxon>Actinomycetes</taxon>
        <taxon>Mycobacteriales</taxon>
        <taxon>Tsukamurellaceae</taxon>
        <taxon>Tsukamurella</taxon>
    </lineage>
</organism>
<dbReference type="PIRSF" id="PIRSF006250">
    <property type="entry name" value="NadC_ModD"/>
    <property type="match status" value="1"/>
</dbReference>
<dbReference type="InterPro" id="IPR027277">
    <property type="entry name" value="NadC/ModD"/>
</dbReference>
<evidence type="ECO:0000259" key="12">
    <source>
        <dbReference type="Pfam" id="PF01729"/>
    </source>
</evidence>
<reference evidence="14 15" key="1">
    <citation type="submission" date="2020-04" db="EMBL/GenBank/DDBJ databases">
        <title>MicrobeNet Type strains.</title>
        <authorList>
            <person name="Nicholson A.C."/>
        </authorList>
    </citation>
    <scope>NUCLEOTIDE SEQUENCE [LARGE SCALE GENOMIC DNA]</scope>
    <source>
        <strain evidence="14 15">ATCC BAA-330</strain>
    </source>
</reference>
<evidence type="ECO:0000256" key="11">
    <source>
        <dbReference type="SAM" id="MobiDB-lite"/>
    </source>
</evidence>
<dbReference type="NCBIfam" id="TIGR00078">
    <property type="entry name" value="nadC"/>
    <property type="match status" value="1"/>
</dbReference>
<sequence>MFPGPGGRRSDRRGATDGGAGAGPAGFRDRARARAPRRSSGGTFVTELTLEPDRAEVVRLIRTALDEDLRYGPDVTSEATVPAGATTVAKVISREHGVLAGIPVAEWVLDEVVGPGNYRVPAKIADGTVIAPGDVAMAIEGPTLALLTAERTLLNIVTHLSGIATATAAWVSEVEGTGAKIRDSRKTLPGMRALQKYAVRAGGGVNHRMGLGDEALIKDNHVVAAGSVTAAIEAVRRRAPGVPLEVEVDSLEQLDEAFALGVDLVLLDNMPLWMTQSAVQRRKKLAPRTKLESSGGLTVDVAADYARTGVDYLAVGALTHSVRALDLGLDL</sequence>
<evidence type="ECO:0000256" key="2">
    <source>
        <dbReference type="ARBA" id="ARBA00004893"/>
    </source>
</evidence>
<dbReference type="EMBL" id="JABARZ010000001">
    <property type="protein sequence ID" value="NMD54372.1"/>
    <property type="molecule type" value="Genomic_DNA"/>
</dbReference>
<dbReference type="PANTHER" id="PTHR32179">
    <property type="entry name" value="NICOTINATE-NUCLEOTIDE PYROPHOSPHORYLASE [CARBOXYLATING]"/>
    <property type="match status" value="1"/>
</dbReference>
<protein>
    <recommendedName>
        <fullName evidence="4">nicotinate-nucleotide diphosphorylase (carboxylating)</fullName>
        <ecNumber evidence="4">2.4.2.19</ecNumber>
    </recommendedName>
    <alternativeName>
        <fullName evidence="8">Quinolinate phosphoribosyltransferase [decarboxylating]</fullName>
    </alternativeName>
</protein>
<dbReference type="InterPro" id="IPR036068">
    <property type="entry name" value="Nicotinate_pribotase-like_C"/>
</dbReference>
<evidence type="ECO:0000256" key="3">
    <source>
        <dbReference type="ARBA" id="ARBA00009400"/>
    </source>
</evidence>